<organism evidence="1 2">
    <name type="scientific">Fulvivirga imtechensis AK7</name>
    <dbReference type="NCBI Taxonomy" id="1237149"/>
    <lineage>
        <taxon>Bacteria</taxon>
        <taxon>Pseudomonadati</taxon>
        <taxon>Bacteroidota</taxon>
        <taxon>Cytophagia</taxon>
        <taxon>Cytophagales</taxon>
        <taxon>Fulvivirgaceae</taxon>
        <taxon>Fulvivirga</taxon>
    </lineage>
</organism>
<name>L8JWU7_9BACT</name>
<sequence length="40" mass="4375">MSKIYSFLALFAACTADEINVTSDEFTDSEGLIKNVNKTS</sequence>
<gene>
    <name evidence="1" type="ORF">C900_01846</name>
</gene>
<dbReference type="AlphaFoldDB" id="L8JWU7"/>
<dbReference type="Proteomes" id="UP000011135">
    <property type="component" value="Unassembled WGS sequence"/>
</dbReference>
<reference evidence="1 2" key="1">
    <citation type="submission" date="2012-12" db="EMBL/GenBank/DDBJ databases">
        <title>Genome assembly of Fulvivirga imtechensis AK7.</title>
        <authorList>
            <person name="Nupur N."/>
            <person name="Khatri I."/>
            <person name="Kumar R."/>
            <person name="Subramanian S."/>
            <person name="Pinnaka A."/>
        </authorList>
    </citation>
    <scope>NUCLEOTIDE SEQUENCE [LARGE SCALE GENOMIC DNA]</scope>
    <source>
        <strain evidence="1 2">AK7</strain>
    </source>
</reference>
<protein>
    <submittedName>
        <fullName evidence="1">Uncharacterized protein</fullName>
    </submittedName>
</protein>
<dbReference type="EMBL" id="AMZN01000027">
    <property type="protein sequence ID" value="ELR72104.1"/>
    <property type="molecule type" value="Genomic_DNA"/>
</dbReference>
<evidence type="ECO:0000313" key="1">
    <source>
        <dbReference type="EMBL" id="ELR72104.1"/>
    </source>
</evidence>
<accession>L8JWU7</accession>
<dbReference type="RefSeq" id="WP_009579288.1">
    <property type="nucleotide sequence ID" value="NZ_AMZN01000027.1"/>
</dbReference>
<dbReference type="STRING" id="1237149.C900_01846"/>
<proteinExistence type="predicted"/>
<evidence type="ECO:0000313" key="2">
    <source>
        <dbReference type="Proteomes" id="UP000011135"/>
    </source>
</evidence>
<keyword evidence="2" id="KW-1185">Reference proteome</keyword>
<comment type="caution">
    <text evidence="1">The sequence shown here is derived from an EMBL/GenBank/DDBJ whole genome shotgun (WGS) entry which is preliminary data.</text>
</comment>